<keyword evidence="2" id="KW-1185">Reference proteome</keyword>
<protein>
    <submittedName>
        <fullName evidence="1">Uncharacterized protein</fullName>
    </submittedName>
</protein>
<organism evidence="1 2">
    <name type="scientific">Cajanus cajan</name>
    <name type="common">Pigeon pea</name>
    <name type="synonym">Cajanus indicus</name>
    <dbReference type="NCBI Taxonomy" id="3821"/>
    <lineage>
        <taxon>Eukaryota</taxon>
        <taxon>Viridiplantae</taxon>
        <taxon>Streptophyta</taxon>
        <taxon>Embryophyta</taxon>
        <taxon>Tracheophyta</taxon>
        <taxon>Spermatophyta</taxon>
        <taxon>Magnoliopsida</taxon>
        <taxon>eudicotyledons</taxon>
        <taxon>Gunneridae</taxon>
        <taxon>Pentapetalae</taxon>
        <taxon>rosids</taxon>
        <taxon>fabids</taxon>
        <taxon>Fabales</taxon>
        <taxon>Fabaceae</taxon>
        <taxon>Papilionoideae</taxon>
        <taxon>50 kb inversion clade</taxon>
        <taxon>NPAAA clade</taxon>
        <taxon>indigoferoid/millettioid clade</taxon>
        <taxon>Phaseoleae</taxon>
        <taxon>Cajanus</taxon>
    </lineage>
</organism>
<dbReference type="EMBL" id="KQ484989">
    <property type="protein sequence ID" value="KYP33105.1"/>
    <property type="molecule type" value="Genomic_DNA"/>
</dbReference>
<dbReference type="AlphaFoldDB" id="A0A151QS67"/>
<name>A0A151QS67_CAJCA</name>
<dbReference type="Gramene" id="C.cajan_44147.t">
    <property type="protein sequence ID" value="C.cajan_44147.t.cds1"/>
    <property type="gene ID" value="C.cajan_44147"/>
</dbReference>
<accession>A0A151QS67</accession>
<sequence length="108" mass="12069">MSDSRRARWCQRSTPLLSESWRLYTSVAATVPRNFVTEGGGDVVYMAFPGVEMVAASTESNWRKLVALDSIGDMEVFSARRNKEGHEPVMVHAGMLNLFSTVFDPIQN</sequence>
<dbReference type="PANTHER" id="PTHR47413">
    <property type="entry name" value="LIPASE-LIKE PAD4"/>
    <property type="match status" value="1"/>
</dbReference>
<dbReference type="STRING" id="3821.A0A151QS67"/>
<gene>
    <name evidence="1" type="ORF">KK1_046071</name>
</gene>
<evidence type="ECO:0000313" key="2">
    <source>
        <dbReference type="Proteomes" id="UP000075243"/>
    </source>
</evidence>
<dbReference type="OMA" id="LCSIANM"/>
<reference evidence="1" key="1">
    <citation type="journal article" date="2012" name="Nat. Biotechnol.">
        <title>Draft genome sequence of pigeonpea (Cajanus cajan), an orphan legume crop of resource-poor farmers.</title>
        <authorList>
            <person name="Varshney R.K."/>
            <person name="Chen W."/>
            <person name="Li Y."/>
            <person name="Bharti A.K."/>
            <person name="Saxena R.K."/>
            <person name="Schlueter J.A."/>
            <person name="Donoghue M.T."/>
            <person name="Azam S."/>
            <person name="Fan G."/>
            <person name="Whaley A.M."/>
            <person name="Farmer A.D."/>
            <person name="Sheridan J."/>
            <person name="Iwata A."/>
            <person name="Tuteja R."/>
            <person name="Penmetsa R.V."/>
            <person name="Wu W."/>
            <person name="Upadhyaya H.D."/>
            <person name="Yang S.P."/>
            <person name="Shah T."/>
            <person name="Saxena K.B."/>
            <person name="Michael T."/>
            <person name="McCombie W.R."/>
            <person name="Yang B."/>
            <person name="Zhang G."/>
            <person name="Yang H."/>
            <person name="Wang J."/>
            <person name="Spillane C."/>
            <person name="Cook D.R."/>
            <person name="May G.D."/>
            <person name="Xu X."/>
            <person name="Jackson S.A."/>
        </authorList>
    </citation>
    <scope>NUCLEOTIDE SEQUENCE [LARGE SCALE GENOMIC DNA]</scope>
</reference>
<dbReference type="Proteomes" id="UP000075243">
    <property type="component" value="Unassembled WGS sequence"/>
</dbReference>
<dbReference type="PANTHER" id="PTHR47413:SF2">
    <property type="entry name" value="LIPASE-LIKE PAD4"/>
    <property type="match status" value="1"/>
</dbReference>
<evidence type="ECO:0000313" key="1">
    <source>
        <dbReference type="EMBL" id="KYP33105.1"/>
    </source>
</evidence>
<proteinExistence type="predicted"/>